<sequence>MGLLSFSVWTNPPINAKVTTEIKTEELLSGILDIGP</sequence>
<dbReference type="EMBL" id="UINC01154836">
    <property type="protein sequence ID" value="SVD50337.1"/>
    <property type="molecule type" value="Genomic_DNA"/>
</dbReference>
<proteinExistence type="predicted"/>
<protein>
    <submittedName>
        <fullName evidence="1">Uncharacterized protein</fullName>
    </submittedName>
</protein>
<gene>
    <name evidence="1" type="ORF">METZ01_LOCUS403191</name>
</gene>
<dbReference type="AlphaFoldDB" id="A0A382VV04"/>
<feature type="non-terminal residue" evidence="1">
    <location>
        <position position="36"/>
    </location>
</feature>
<organism evidence="1">
    <name type="scientific">marine metagenome</name>
    <dbReference type="NCBI Taxonomy" id="408172"/>
    <lineage>
        <taxon>unclassified sequences</taxon>
        <taxon>metagenomes</taxon>
        <taxon>ecological metagenomes</taxon>
    </lineage>
</organism>
<reference evidence="1" key="1">
    <citation type="submission" date="2018-05" db="EMBL/GenBank/DDBJ databases">
        <authorList>
            <person name="Lanie J.A."/>
            <person name="Ng W.-L."/>
            <person name="Kazmierczak K.M."/>
            <person name="Andrzejewski T.M."/>
            <person name="Davidsen T.M."/>
            <person name="Wayne K.J."/>
            <person name="Tettelin H."/>
            <person name="Glass J.I."/>
            <person name="Rusch D."/>
            <person name="Podicherti R."/>
            <person name="Tsui H.-C.T."/>
            <person name="Winkler M.E."/>
        </authorList>
    </citation>
    <scope>NUCLEOTIDE SEQUENCE</scope>
</reference>
<accession>A0A382VV04</accession>
<evidence type="ECO:0000313" key="1">
    <source>
        <dbReference type="EMBL" id="SVD50337.1"/>
    </source>
</evidence>
<name>A0A382VV04_9ZZZZ</name>